<gene>
    <name evidence="1" type="ORF">MILVUS5_LOCUS20067</name>
</gene>
<comment type="caution">
    <text evidence="1">The sequence shown here is derived from an EMBL/GenBank/DDBJ whole genome shotgun (WGS) entry which is preliminary data.</text>
</comment>
<organism evidence="1 2">
    <name type="scientific">Trifolium pratense</name>
    <name type="common">Red clover</name>
    <dbReference type="NCBI Taxonomy" id="57577"/>
    <lineage>
        <taxon>Eukaryota</taxon>
        <taxon>Viridiplantae</taxon>
        <taxon>Streptophyta</taxon>
        <taxon>Embryophyta</taxon>
        <taxon>Tracheophyta</taxon>
        <taxon>Spermatophyta</taxon>
        <taxon>Magnoliopsida</taxon>
        <taxon>eudicotyledons</taxon>
        <taxon>Gunneridae</taxon>
        <taxon>Pentapetalae</taxon>
        <taxon>rosids</taxon>
        <taxon>fabids</taxon>
        <taxon>Fabales</taxon>
        <taxon>Fabaceae</taxon>
        <taxon>Papilionoideae</taxon>
        <taxon>50 kb inversion clade</taxon>
        <taxon>NPAAA clade</taxon>
        <taxon>Hologalegina</taxon>
        <taxon>IRL clade</taxon>
        <taxon>Trifolieae</taxon>
        <taxon>Trifolium</taxon>
    </lineage>
</organism>
<dbReference type="Proteomes" id="UP001177021">
    <property type="component" value="Unassembled WGS sequence"/>
</dbReference>
<name>A0ACB0K5J4_TRIPR</name>
<proteinExistence type="predicted"/>
<evidence type="ECO:0000313" key="1">
    <source>
        <dbReference type="EMBL" id="CAJ2652609.1"/>
    </source>
</evidence>
<sequence length="80" mass="9558">MIFIHYKEVKSYSTFYMQRGKDMTKTLKLIYAMILFMSLFLFAMKSPIKCEEDADCPKSENLIYGYKCVNFICEWTQLIL</sequence>
<evidence type="ECO:0000313" key="2">
    <source>
        <dbReference type="Proteomes" id="UP001177021"/>
    </source>
</evidence>
<dbReference type="EMBL" id="CASHSV030000206">
    <property type="protein sequence ID" value="CAJ2652609.1"/>
    <property type="molecule type" value="Genomic_DNA"/>
</dbReference>
<protein>
    <submittedName>
        <fullName evidence="1">Uncharacterized protein</fullName>
    </submittedName>
</protein>
<accession>A0ACB0K5J4</accession>
<keyword evidence="2" id="KW-1185">Reference proteome</keyword>
<reference evidence="1" key="1">
    <citation type="submission" date="2023-10" db="EMBL/GenBank/DDBJ databases">
        <authorList>
            <person name="Rodriguez Cubillos JULIANA M."/>
            <person name="De Vega J."/>
        </authorList>
    </citation>
    <scope>NUCLEOTIDE SEQUENCE</scope>
</reference>